<dbReference type="CDD" id="cd18746">
    <property type="entry name" value="PIN_VapC4-5_FitB-like"/>
    <property type="match status" value="1"/>
</dbReference>
<keyword evidence="3 8" id="KW-0540">Nuclease</keyword>
<dbReference type="Pfam" id="PF01850">
    <property type="entry name" value="PIN"/>
    <property type="match status" value="1"/>
</dbReference>
<evidence type="ECO:0000313" key="10">
    <source>
        <dbReference type="EMBL" id="MFC6865551.1"/>
    </source>
</evidence>
<dbReference type="PANTHER" id="PTHR33653:SF1">
    <property type="entry name" value="RIBONUCLEASE VAPC2"/>
    <property type="match status" value="1"/>
</dbReference>
<dbReference type="InterPro" id="IPR050556">
    <property type="entry name" value="Type_II_TA_system_RNase"/>
</dbReference>
<evidence type="ECO:0000256" key="4">
    <source>
        <dbReference type="ARBA" id="ARBA00022723"/>
    </source>
</evidence>
<dbReference type="SUPFAM" id="SSF88723">
    <property type="entry name" value="PIN domain-like"/>
    <property type="match status" value="1"/>
</dbReference>
<dbReference type="InterPro" id="IPR029060">
    <property type="entry name" value="PIN-like_dom_sf"/>
</dbReference>
<organism evidence="11 12">
    <name type="scientific">Haloechinothrix salitolerans</name>
    <dbReference type="NCBI Taxonomy" id="926830"/>
    <lineage>
        <taxon>Bacteria</taxon>
        <taxon>Bacillati</taxon>
        <taxon>Actinomycetota</taxon>
        <taxon>Actinomycetes</taxon>
        <taxon>Pseudonocardiales</taxon>
        <taxon>Pseudonocardiaceae</taxon>
        <taxon>Haloechinothrix</taxon>
    </lineage>
</organism>
<comment type="function">
    <text evidence="8">Toxic component of a toxin-antitoxin (TA) system. An RNase.</text>
</comment>
<keyword evidence="4 8" id="KW-0479">Metal-binding</keyword>
<evidence type="ECO:0000259" key="9">
    <source>
        <dbReference type="Pfam" id="PF01850"/>
    </source>
</evidence>
<keyword evidence="12" id="KW-1185">Reference proteome</keyword>
<proteinExistence type="inferred from homology"/>
<gene>
    <name evidence="8" type="primary">vapC</name>
    <name evidence="10" type="ORF">ACFQGD_00155</name>
    <name evidence="11" type="ORF">ACFQGD_31935</name>
</gene>
<keyword evidence="8" id="KW-0800">Toxin</keyword>
<accession>A0ABW2CBX4</accession>
<evidence type="ECO:0000256" key="6">
    <source>
        <dbReference type="ARBA" id="ARBA00022842"/>
    </source>
</evidence>
<reference evidence="11" key="1">
    <citation type="journal article" date="2014" name="Int. J. Syst. Evol. Microbiol.">
        <title>Complete genome of a new Firmicutes species belonging to the dominant human colonic microbiota ('Ruminococcus bicirculans') reveals two chromosomes and a selective capacity to utilize plant glucans.</title>
        <authorList>
            <consortium name="NISC Comparative Sequencing Program"/>
            <person name="Wegmann U."/>
            <person name="Louis P."/>
            <person name="Goesmann A."/>
            <person name="Henrissat B."/>
            <person name="Duncan S.H."/>
            <person name="Flint H.J."/>
        </authorList>
    </citation>
    <scope>NUCLEOTIDE SEQUENCE</scope>
    <source>
        <strain evidence="11">JCM 15899</strain>
    </source>
</reference>
<dbReference type="HAMAP" id="MF_00265">
    <property type="entry name" value="VapC_Nob1"/>
    <property type="match status" value="1"/>
</dbReference>
<protein>
    <recommendedName>
        <fullName evidence="8">Ribonuclease VapC</fullName>
        <shortName evidence="8">RNase VapC</shortName>
        <ecNumber evidence="8">3.1.-.-</ecNumber>
    </recommendedName>
    <alternativeName>
        <fullName evidence="8">Toxin VapC</fullName>
    </alternativeName>
</protein>
<dbReference type="Proteomes" id="UP001596337">
    <property type="component" value="Unassembled WGS sequence"/>
</dbReference>
<evidence type="ECO:0000256" key="5">
    <source>
        <dbReference type="ARBA" id="ARBA00022801"/>
    </source>
</evidence>
<dbReference type="RefSeq" id="WP_345391863.1">
    <property type="nucleotide sequence ID" value="NZ_BAABLA010000007.1"/>
</dbReference>
<sequence>MSYLIDTDVVVEIRKSEPDRGVAAWWERVSAHELFLSAVTIGELQRGAERLRQRGDDAEASRLHDWLGGIVTRFDDRILPVTAAVTSAWGRQDSTQPIPVLDGLIAATASVNGLAVVTRRSGDMAMAGARVLNPYAAV</sequence>
<dbReference type="PANTHER" id="PTHR33653">
    <property type="entry name" value="RIBONUCLEASE VAPC2"/>
    <property type="match status" value="1"/>
</dbReference>
<evidence type="ECO:0000256" key="7">
    <source>
        <dbReference type="ARBA" id="ARBA00038093"/>
    </source>
</evidence>
<evidence type="ECO:0000256" key="8">
    <source>
        <dbReference type="HAMAP-Rule" id="MF_00265"/>
    </source>
</evidence>
<name>A0ABW2CBX4_9PSEU</name>
<evidence type="ECO:0000313" key="12">
    <source>
        <dbReference type="Proteomes" id="UP001596337"/>
    </source>
</evidence>
<keyword evidence="5 8" id="KW-0378">Hydrolase</keyword>
<evidence type="ECO:0000256" key="2">
    <source>
        <dbReference type="ARBA" id="ARBA00022649"/>
    </source>
</evidence>
<keyword evidence="6 8" id="KW-0460">Magnesium</keyword>
<evidence type="ECO:0000256" key="1">
    <source>
        <dbReference type="ARBA" id="ARBA00001946"/>
    </source>
</evidence>
<comment type="caution">
    <text evidence="11">The sequence shown here is derived from an EMBL/GenBank/DDBJ whole genome shotgun (WGS) entry which is preliminary data.</text>
</comment>
<comment type="similarity">
    <text evidence="7 8">Belongs to the PINc/VapC protein family.</text>
</comment>
<dbReference type="EC" id="3.1.-.-" evidence="8"/>
<comment type="cofactor">
    <cofactor evidence="1 8">
        <name>Mg(2+)</name>
        <dbReference type="ChEBI" id="CHEBI:18420"/>
    </cofactor>
</comment>
<keyword evidence="2 8" id="KW-1277">Toxin-antitoxin system</keyword>
<reference evidence="11" key="3">
    <citation type="submission" date="2024-09" db="EMBL/GenBank/DDBJ databases">
        <authorList>
            <person name="Sun Q."/>
            <person name="Mori K."/>
        </authorList>
    </citation>
    <scope>NUCLEOTIDE SEQUENCE</scope>
    <source>
        <strain evidence="11">JCM 15899</strain>
    </source>
</reference>
<feature type="domain" description="PIN" evidence="9">
    <location>
        <begin position="3"/>
        <end position="119"/>
    </location>
</feature>
<dbReference type="EMBL" id="JBHSXX010000001">
    <property type="protein sequence ID" value="MFC6871740.1"/>
    <property type="molecule type" value="Genomic_DNA"/>
</dbReference>
<reference evidence="12" key="2">
    <citation type="journal article" date="2019" name="Int. J. Syst. Evol. Microbiol.">
        <title>The Global Catalogue of Microorganisms (GCM) 10K type strain sequencing project: providing services to taxonomists for standard genome sequencing and annotation.</title>
        <authorList>
            <consortium name="The Broad Institute Genomics Platform"/>
            <consortium name="The Broad Institute Genome Sequencing Center for Infectious Disease"/>
            <person name="Wu L."/>
            <person name="Ma J."/>
        </authorList>
    </citation>
    <scope>NUCLEOTIDE SEQUENCE [LARGE SCALE GENOMIC DNA]</scope>
    <source>
        <strain evidence="12">KCTC 32255</strain>
    </source>
</reference>
<feature type="binding site" evidence="8">
    <location>
        <position position="102"/>
    </location>
    <ligand>
        <name>Mg(2+)</name>
        <dbReference type="ChEBI" id="CHEBI:18420"/>
    </ligand>
</feature>
<feature type="binding site" evidence="8">
    <location>
        <position position="6"/>
    </location>
    <ligand>
        <name>Mg(2+)</name>
        <dbReference type="ChEBI" id="CHEBI:18420"/>
    </ligand>
</feature>
<dbReference type="Gene3D" id="3.40.50.1010">
    <property type="entry name" value="5'-nuclease"/>
    <property type="match status" value="1"/>
</dbReference>
<dbReference type="EMBL" id="JBHSXX010000001">
    <property type="protein sequence ID" value="MFC6865551.1"/>
    <property type="molecule type" value="Genomic_DNA"/>
</dbReference>
<dbReference type="InterPro" id="IPR022907">
    <property type="entry name" value="VapC_family"/>
</dbReference>
<dbReference type="InterPro" id="IPR002716">
    <property type="entry name" value="PIN_dom"/>
</dbReference>
<evidence type="ECO:0000256" key="3">
    <source>
        <dbReference type="ARBA" id="ARBA00022722"/>
    </source>
</evidence>
<evidence type="ECO:0000313" key="11">
    <source>
        <dbReference type="EMBL" id="MFC6871740.1"/>
    </source>
</evidence>